<feature type="transmembrane region" description="Helical" evidence="1">
    <location>
        <begin position="216"/>
        <end position="237"/>
    </location>
</feature>
<feature type="transmembrane region" description="Helical" evidence="1">
    <location>
        <begin position="315"/>
        <end position="333"/>
    </location>
</feature>
<feature type="transmembrane region" description="Helical" evidence="1">
    <location>
        <begin position="81"/>
        <end position="98"/>
    </location>
</feature>
<feature type="transmembrane region" description="Helical" evidence="1">
    <location>
        <begin position="110"/>
        <end position="128"/>
    </location>
</feature>
<comment type="caution">
    <text evidence="2">The sequence shown here is derived from an EMBL/GenBank/DDBJ whole genome shotgun (WGS) entry which is preliminary data.</text>
</comment>
<dbReference type="InterPro" id="IPR025291">
    <property type="entry name" value="DUF4153"/>
</dbReference>
<feature type="transmembrane region" description="Helical" evidence="1">
    <location>
        <begin position="51"/>
        <end position="69"/>
    </location>
</feature>
<sequence>MKLVKYMRSIFAGIYGSLKRFPITILFSASVAAVLIVISETTSRENTLGRVAMILGLGIPISLCIKLLFEKRDEKNIYKLAAGYISGSLFLILYYFLFLKNMTMVPATRYIAVSLVLYLAFLFIPYFIKREQFELYVIVVFTGFFITIIYSIVLQGGLSAILFTIDKLLGIKVLGKVYYYTWLLVVFLFAVSYFLSGIPPKNRELNLKSYPKLLRILLLYIVMPLLTVYTIILYIYFGKIIVTMQWPVGIVSHLVLWYSVIVTIVLFFITPIKDENIWQNKFFKFFPKVILPLIIMMFISIGIRINAYGVTEKRYFVVILGLWVFCIMLYFSFAKKLRNIVIPITLSIVTLISVFGPVSSYSISKMSQNNRFEKILVKDNMIKDGKIQSSLDISQEDKAQISSILDYFNRNHSLKDVKYLPENFKLEDMKKVFGFEYVVPNYLGPEGFFNFMRDPSERVVDIKGYDYLFDMRTLNGEGTVSNAPLTANYNYETAVVKINYHGTEVYTKDLNSFARNLFHKQSAALNKNFISPEDMTFVEENDKVSVKFILLNVAGSKNPSSGELNTNGIEFYILVKIK</sequence>
<dbReference type="Pfam" id="PF13687">
    <property type="entry name" value="DUF4153"/>
    <property type="match status" value="1"/>
</dbReference>
<reference evidence="2 3" key="1">
    <citation type="submission" date="2023-04" db="EMBL/GenBank/DDBJ databases">
        <title>Clostridium tannerae sp. nov., isolated from the fecal material of an alpaca.</title>
        <authorList>
            <person name="Miller S."/>
            <person name="Hendry M."/>
            <person name="King J."/>
            <person name="Sankaranarayanan K."/>
            <person name="Lawson P.A."/>
        </authorList>
    </citation>
    <scope>NUCLEOTIDE SEQUENCE [LARGE SCALE GENOMIC DNA]</scope>
    <source>
        <strain evidence="2 3">A1-XYC3</strain>
    </source>
</reference>
<feature type="transmembrane region" description="Helical" evidence="1">
    <location>
        <begin position="249"/>
        <end position="269"/>
    </location>
</feature>
<feature type="transmembrane region" description="Helical" evidence="1">
    <location>
        <begin position="289"/>
        <end position="309"/>
    </location>
</feature>
<proteinExistence type="predicted"/>
<feature type="transmembrane region" description="Helical" evidence="1">
    <location>
        <begin position="21"/>
        <end position="39"/>
    </location>
</feature>
<protein>
    <submittedName>
        <fullName evidence="2">DUF4153 domain-containing protein</fullName>
    </submittedName>
</protein>
<organism evidence="2 3">
    <name type="scientific">Clostridium tanneri</name>
    <dbReference type="NCBI Taxonomy" id="3037988"/>
    <lineage>
        <taxon>Bacteria</taxon>
        <taxon>Bacillati</taxon>
        <taxon>Bacillota</taxon>
        <taxon>Clostridia</taxon>
        <taxon>Eubacteriales</taxon>
        <taxon>Clostridiaceae</taxon>
        <taxon>Clostridium</taxon>
    </lineage>
</organism>
<evidence type="ECO:0000313" key="3">
    <source>
        <dbReference type="Proteomes" id="UP001281656"/>
    </source>
</evidence>
<keyword evidence="3" id="KW-1185">Reference proteome</keyword>
<dbReference type="RefSeq" id="WP_318798813.1">
    <property type="nucleotide sequence ID" value="NZ_JARUJP010000021.1"/>
</dbReference>
<feature type="transmembrane region" description="Helical" evidence="1">
    <location>
        <begin position="177"/>
        <end position="195"/>
    </location>
</feature>
<feature type="transmembrane region" description="Helical" evidence="1">
    <location>
        <begin position="340"/>
        <end position="363"/>
    </location>
</feature>
<dbReference type="Proteomes" id="UP001281656">
    <property type="component" value="Unassembled WGS sequence"/>
</dbReference>
<keyword evidence="1" id="KW-0472">Membrane</keyword>
<dbReference type="EMBL" id="JARUJP010000021">
    <property type="protein sequence ID" value="MDW8802490.1"/>
    <property type="molecule type" value="Genomic_DNA"/>
</dbReference>
<name>A0ABU4JWF1_9CLOT</name>
<feature type="transmembrane region" description="Helical" evidence="1">
    <location>
        <begin position="135"/>
        <end position="165"/>
    </location>
</feature>
<evidence type="ECO:0000313" key="2">
    <source>
        <dbReference type="EMBL" id="MDW8802490.1"/>
    </source>
</evidence>
<gene>
    <name evidence="2" type="ORF">P8V03_15180</name>
</gene>
<keyword evidence="1" id="KW-0812">Transmembrane</keyword>
<evidence type="ECO:0000256" key="1">
    <source>
        <dbReference type="SAM" id="Phobius"/>
    </source>
</evidence>
<keyword evidence="1" id="KW-1133">Transmembrane helix</keyword>
<accession>A0ABU4JWF1</accession>